<evidence type="ECO:0000259" key="5">
    <source>
        <dbReference type="SMART" id="SM00822"/>
    </source>
</evidence>
<dbReference type="SUPFAM" id="SSF51735">
    <property type="entry name" value="NAD(P)-binding Rossmann-fold domains"/>
    <property type="match status" value="1"/>
</dbReference>
<dbReference type="InterPro" id="IPR002347">
    <property type="entry name" value="SDR_fam"/>
</dbReference>
<dbReference type="PROSITE" id="PS00061">
    <property type="entry name" value="ADH_SHORT"/>
    <property type="match status" value="1"/>
</dbReference>
<proteinExistence type="inferred from homology"/>
<dbReference type="PANTHER" id="PTHR24321:SF8">
    <property type="entry name" value="ESTRADIOL 17-BETA-DEHYDROGENASE 8-RELATED"/>
    <property type="match status" value="1"/>
</dbReference>
<dbReference type="Pfam" id="PF13561">
    <property type="entry name" value="adh_short_C2"/>
    <property type="match status" value="1"/>
</dbReference>
<evidence type="ECO:0000313" key="7">
    <source>
        <dbReference type="Proteomes" id="UP001219525"/>
    </source>
</evidence>
<sequence length="262" mass="28146">MSFNGTAIVTGAAQGIGRAIALRLADDGFDVALNDISAKLEELETLVAEIKQRGRQSSPHVGDVSQEEDVKRIITQVVELHGGVDVMVANAGIIHRRVPMTEFSAEEWDQVMNVNARGVFLCYKYAGLQMIKQGRGGRIIGASSINGKQARPNLGAYSASKFAVRGLTQSAAQEFGPHAITVNAYAPGAIDTPMMASFVEDPAAFRETNMSPLKKIGVPEDMASLVSFLASKESQFITGQTVSHHNHSGRNRMLSFSALDID</sequence>
<protein>
    <submittedName>
        <fullName evidence="6">NAD-binding protein</fullName>
    </submittedName>
</protein>
<dbReference type="FunFam" id="3.40.50.720:FF:000084">
    <property type="entry name" value="Short-chain dehydrogenase reductase"/>
    <property type="match status" value="1"/>
</dbReference>
<comment type="caution">
    <text evidence="6">The sequence shown here is derived from an EMBL/GenBank/DDBJ whole genome shotgun (WGS) entry which is preliminary data.</text>
</comment>
<dbReference type="InterPro" id="IPR036291">
    <property type="entry name" value="NAD(P)-bd_dom_sf"/>
</dbReference>
<dbReference type="InterPro" id="IPR020904">
    <property type="entry name" value="Sc_DH/Rdtase_CS"/>
</dbReference>
<name>A0AAD6UQ45_9AGAR</name>
<feature type="domain" description="Ketoreductase" evidence="5">
    <location>
        <begin position="5"/>
        <end position="188"/>
    </location>
</feature>
<evidence type="ECO:0000256" key="3">
    <source>
        <dbReference type="ARBA" id="ARBA00023002"/>
    </source>
</evidence>
<gene>
    <name evidence="6" type="ORF">GGX14DRAFT_484212</name>
</gene>
<evidence type="ECO:0000256" key="2">
    <source>
        <dbReference type="ARBA" id="ARBA00022857"/>
    </source>
</evidence>
<keyword evidence="3" id="KW-0560">Oxidoreductase</keyword>
<organism evidence="6 7">
    <name type="scientific">Mycena pura</name>
    <dbReference type="NCBI Taxonomy" id="153505"/>
    <lineage>
        <taxon>Eukaryota</taxon>
        <taxon>Fungi</taxon>
        <taxon>Dikarya</taxon>
        <taxon>Basidiomycota</taxon>
        <taxon>Agaricomycotina</taxon>
        <taxon>Agaricomycetes</taxon>
        <taxon>Agaricomycetidae</taxon>
        <taxon>Agaricales</taxon>
        <taxon>Marasmiineae</taxon>
        <taxon>Mycenaceae</taxon>
        <taxon>Mycena</taxon>
    </lineage>
</organism>
<evidence type="ECO:0000313" key="6">
    <source>
        <dbReference type="EMBL" id="KAJ7189884.1"/>
    </source>
</evidence>
<evidence type="ECO:0000256" key="1">
    <source>
        <dbReference type="ARBA" id="ARBA00006484"/>
    </source>
</evidence>
<keyword evidence="7" id="KW-1185">Reference proteome</keyword>
<dbReference type="PANTHER" id="PTHR24321">
    <property type="entry name" value="DEHYDROGENASES, SHORT CHAIN"/>
    <property type="match status" value="1"/>
</dbReference>
<accession>A0AAD6UQ45</accession>
<keyword evidence="4" id="KW-0520">NAD</keyword>
<dbReference type="AlphaFoldDB" id="A0AAD6UQ45"/>
<dbReference type="InterPro" id="IPR057326">
    <property type="entry name" value="KR_dom"/>
</dbReference>
<reference evidence="6" key="1">
    <citation type="submission" date="2023-03" db="EMBL/GenBank/DDBJ databases">
        <title>Massive genome expansion in bonnet fungi (Mycena s.s.) driven by repeated elements and novel gene families across ecological guilds.</title>
        <authorList>
            <consortium name="Lawrence Berkeley National Laboratory"/>
            <person name="Harder C.B."/>
            <person name="Miyauchi S."/>
            <person name="Viragh M."/>
            <person name="Kuo A."/>
            <person name="Thoen E."/>
            <person name="Andreopoulos B."/>
            <person name="Lu D."/>
            <person name="Skrede I."/>
            <person name="Drula E."/>
            <person name="Henrissat B."/>
            <person name="Morin E."/>
            <person name="Kohler A."/>
            <person name="Barry K."/>
            <person name="LaButti K."/>
            <person name="Morin E."/>
            <person name="Salamov A."/>
            <person name="Lipzen A."/>
            <person name="Mereny Z."/>
            <person name="Hegedus B."/>
            <person name="Baldrian P."/>
            <person name="Stursova M."/>
            <person name="Weitz H."/>
            <person name="Taylor A."/>
            <person name="Grigoriev I.V."/>
            <person name="Nagy L.G."/>
            <person name="Martin F."/>
            <person name="Kauserud H."/>
        </authorList>
    </citation>
    <scope>NUCLEOTIDE SEQUENCE</scope>
    <source>
        <strain evidence="6">9144</strain>
    </source>
</reference>
<comment type="similarity">
    <text evidence="1">Belongs to the short-chain dehydrogenases/reductases (SDR) family.</text>
</comment>
<dbReference type="Proteomes" id="UP001219525">
    <property type="component" value="Unassembled WGS sequence"/>
</dbReference>
<keyword evidence="2" id="KW-0521">NADP</keyword>
<dbReference type="GO" id="GO:0016491">
    <property type="term" value="F:oxidoreductase activity"/>
    <property type="evidence" value="ECO:0007669"/>
    <property type="project" value="UniProtKB-KW"/>
</dbReference>
<dbReference type="Gene3D" id="3.40.50.720">
    <property type="entry name" value="NAD(P)-binding Rossmann-like Domain"/>
    <property type="match status" value="1"/>
</dbReference>
<dbReference type="PRINTS" id="PR00080">
    <property type="entry name" value="SDRFAMILY"/>
</dbReference>
<dbReference type="SMART" id="SM00822">
    <property type="entry name" value="PKS_KR"/>
    <property type="match status" value="1"/>
</dbReference>
<dbReference type="PRINTS" id="PR00081">
    <property type="entry name" value="GDHRDH"/>
</dbReference>
<dbReference type="EMBL" id="JARJCW010000163">
    <property type="protein sequence ID" value="KAJ7189884.1"/>
    <property type="molecule type" value="Genomic_DNA"/>
</dbReference>
<evidence type="ECO:0000256" key="4">
    <source>
        <dbReference type="ARBA" id="ARBA00023027"/>
    </source>
</evidence>